<evidence type="ECO:0000313" key="9">
    <source>
        <dbReference type="Proteomes" id="UP000006727"/>
    </source>
</evidence>
<dbReference type="Gene3D" id="3.20.20.80">
    <property type="entry name" value="Glycosidases"/>
    <property type="match status" value="1"/>
</dbReference>
<dbReference type="EC" id="3.2.1.78" evidence="3"/>
<dbReference type="PANTHER" id="PTHR31451:SF45">
    <property type="entry name" value="MANNAN ENDO-1,4-BETA-MANNOSIDASE 2"/>
    <property type="match status" value="1"/>
</dbReference>
<dbReference type="SUPFAM" id="SSF51445">
    <property type="entry name" value="(Trans)glycosidases"/>
    <property type="match status" value="1"/>
</dbReference>
<dbReference type="EnsemblPlants" id="Pp3c6_22250V3.3">
    <property type="protein sequence ID" value="Pp3c6_22250V3.3"/>
    <property type="gene ID" value="Pp3c6_22250"/>
</dbReference>
<proteinExistence type="inferred from homology"/>
<dbReference type="eggNOG" id="ENOG502QS4Q">
    <property type="taxonomic scope" value="Eukaryota"/>
</dbReference>
<gene>
    <name evidence="8" type="primary">LOC112284135</name>
    <name evidence="7" type="ORF">PHYPA_009328</name>
</gene>
<evidence type="ECO:0000313" key="7">
    <source>
        <dbReference type="EMBL" id="PNR52953.1"/>
    </source>
</evidence>
<dbReference type="OMA" id="QGANAYW"/>
<dbReference type="GO" id="GO:0016985">
    <property type="term" value="F:mannan endo-1,4-beta-mannosidase activity"/>
    <property type="evidence" value="ECO:0000318"/>
    <property type="project" value="GO_Central"/>
</dbReference>
<evidence type="ECO:0000256" key="4">
    <source>
        <dbReference type="ARBA" id="ARBA00022801"/>
    </source>
</evidence>
<keyword evidence="4" id="KW-0378">Hydrolase</keyword>
<dbReference type="HOGENOM" id="CLU_031603_0_0_1"/>
<accession>A9U215</accession>
<evidence type="ECO:0000256" key="3">
    <source>
        <dbReference type="ARBA" id="ARBA00012706"/>
    </source>
</evidence>
<reference evidence="7 9" key="2">
    <citation type="journal article" date="2018" name="Plant J.">
        <title>The Physcomitrella patens chromosome-scale assembly reveals moss genome structure and evolution.</title>
        <authorList>
            <person name="Lang D."/>
            <person name="Ullrich K.K."/>
            <person name="Murat F."/>
            <person name="Fuchs J."/>
            <person name="Jenkins J."/>
            <person name="Haas F.B."/>
            <person name="Piednoel M."/>
            <person name="Gundlach H."/>
            <person name="Van Bel M."/>
            <person name="Meyberg R."/>
            <person name="Vives C."/>
            <person name="Morata J."/>
            <person name="Symeonidi A."/>
            <person name="Hiss M."/>
            <person name="Muchero W."/>
            <person name="Kamisugi Y."/>
            <person name="Saleh O."/>
            <person name="Blanc G."/>
            <person name="Decker E.L."/>
            <person name="van Gessel N."/>
            <person name="Grimwood J."/>
            <person name="Hayes R.D."/>
            <person name="Graham S.W."/>
            <person name="Gunter L.E."/>
            <person name="McDaniel S.F."/>
            <person name="Hoernstein S.N.W."/>
            <person name="Larsson A."/>
            <person name="Li F.W."/>
            <person name="Perroud P.F."/>
            <person name="Phillips J."/>
            <person name="Ranjan P."/>
            <person name="Rokshar D.S."/>
            <person name="Rothfels C.J."/>
            <person name="Schneider L."/>
            <person name="Shu S."/>
            <person name="Stevenson D.W."/>
            <person name="Thummler F."/>
            <person name="Tillich M."/>
            <person name="Villarreal Aguilar J.C."/>
            <person name="Widiez T."/>
            <person name="Wong G.K."/>
            <person name="Wymore A."/>
            <person name="Zhang Y."/>
            <person name="Zimmer A.D."/>
            <person name="Quatrano R.S."/>
            <person name="Mayer K.F.X."/>
            <person name="Goodstein D."/>
            <person name="Casacuberta J.M."/>
            <person name="Vandepoele K."/>
            <person name="Reski R."/>
            <person name="Cuming A.C."/>
            <person name="Tuskan G.A."/>
            <person name="Maumus F."/>
            <person name="Salse J."/>
            <person name="Schmutz J."/>
            <person name="Rensing S.A."/>
        </authorList>
    </citation>
    <scope>NUCLEOTIDE SEQUENCE [LARGE SCALE GENOMIC DNA]</scope>
    <source>
        <strain evidence="8 9">cv. Gransden 2004</strain>
    </source>
</reference>
<dbReference type="KEGG" id="ppp:112284135"/>
<dbReference type="EnsemblPlants" id="Pp3c6_22250V3.1">
    <property type="protein sequence ID" value="Pp3c6_22250V3.1"/>
    <property type="gene ID" value="Pp3c6_22250"/>
</dbReference>
<sequence>MAGSGIAAWNFVTRVGSQLVLDGHPFYANGWNSYWLMVTASEGSTRSSVDTILRDGASLGLTVCRTWAFNDDTYQALQMSPGRYDEKVFQALDYVIHQARCNGVRLLLSFVNNWKDYGGKPKYVEWARAAGENTTSDDAFFRNSKCRQFYRDHVKAVLTRVNTINQVEYRNDPTIFGWELMNEPQCPSDSSGHALKAWIEEMAAYVKSLDNNHLLTVGSEGFYASNSEGWSSANPNSYAGTIGTDFIRDHRVTGIDFATVHAYPDSWLGTDNVDEKLEFFNRWVRAHIEDAERVLRMPVLFTEFGLSDKKSGFCEEKRDAFYSIVYDQVYQSAQNQGAAAGALQWQLLPPAMCDWNDGYGCDPGCGSGICNLMANQSARLKFISSTPGHCHNESDMDLHGMFGRRNHGDNSTSSPHRHSISNVIKSGLRHIFK</sequence>
<dbReference type="Gramene" id="Pp3c6_22250V3.1">
    <property type="protein sequence ID" value="Pp3c6_22250V3.1"/>
    <property type="gene ID" value="Pp3c6_22250"/>
</dbReference>
<reference evidence="7 9" key="1">
    <citation type="journal article" date="2008" name="Science">
        <title>The Physcomitrella genome reveals evolutionary insights into the conquest of land by plants.</title>
        <authorList>
            <person name="Rensing S."/>
            <person name="Lang D."/>
            <person name="Zimmer A."/>
            <person name="Terry A."/>
            <person name="Salamov A."/>
            <person name="Shapiro H."/>
            <person name="Nishiyama T."/>
            <person name="Perroud P.-F."/>
            <person name="Lindquist E."/>
            <person name="Kamisugi Y."/>
            <person name="Tanahashi T."/>
            <person name="Sakakibara K."/>
            <person name="Fujita T."/>
            <person name="Oishi K."/>
            <person name="Shin-I T."/>
            <person name="Kuroki Y."/>
            <person name="Toyoda A."/>
            <person name="Suzuki Y."/>
            <person name="Hashimoto A."/>
            <person name="Yamaguchi K."/>
            <person name="Sugano A."/>
            <person name="Kohara Y."/>
            <person name="Fujiyama A."/>
            <person name="Anterola A."/>
            <person name="Aoki S."/>
            <person name="Ashton N."/>
            <person name="Barbazuk W.B."/>
            <person name="Barker E."/>
            <person name="Bennetzen J."/>
            <person name="Bezanilla M."/>
            <person name="Blankenship R."/>
            <person name="Cho S.H."/>
            <person name="Dutcher S."/>
            <person name="Estelle M."/>
            <person name="Fawcett J.A."/>
            <person name="Gundlach H."/>
            <person name="Hanada K."/>
            <person name="Heyl A."/>
            <person name="Hicks K.A."/>
            <person name="Hugh J."/>
            <person name="Lohr M."/>
            <person name="Mayer K."/>
            <person name="Melkozernov A."/>
            <person name="Murata T."/>
            <person name="Nelson D."/>
            <person name="Pils B."/>
            <person name="Prigge M."/>
            <person name="Reiss B."/>
            <person name="Renner T."/>
            <person name="Rombauts S."/>
            <person name="Rushton P."/>
            <person name="Sanderfoot A."/>
            <person name="Schween G."/>
            <person name="Shiu S.-H."/>
            <person name="Stueber K."/>
            <person name="Theodoulou F.L."/>
            <person name="Tu H."/>
            <person name="Van de Peer Y."/>
            <person name="Verrier P.J."/>
            <person name="Waters E."/>
            <person name="Wood A."/>
            <person name="Yang L."/>
            <person name="Cove D."/>
            <person name="Cuming A."/>
            <person name="Hasebe M."/>
            <person name="Lucas S."/>
            <person name="Mishler D.B."/>
            <person name="Reski R."/>
            <person name="Grigoriev I."/>
            <person name="Quatrano R.S."/>
            <person name="Boore J.L."/>
        </authorList>
    </citation>
    <scope>NUCLEOTIDE SEQUENCE [LARGE SCALE GENOMIC DNA]</scope>
    <source>
        <strain evidence="8 9">cv. Gransden 2004</strain>
    </source>
</reference>
<dbReference type="GO" id="GO:0000272">
    <property type="term" value="P:polysaccharide catabolic process"/>
    <property type="evidence" value="ECO:0007669"/>
    <property type="project" value="InterPro"/>
</dbReference>
<dbReference type="AlphaFoldDB" id="A9U215"/>
<dbReference type="PaxDb" id="3218-PP1S429_16V6.1"/>
<keyword evidence="9" id="KW-1185">Reference proteome</keyword>
<organism evidence="7">
    <name type="scientific">Physcomitrium patens</name>
    <name type="common">Spreading-leaved earth moss</name>
    <name type="synonym">Physcomitrella patens</name>
    <dbReference type="NCBI Taxonomy" id="3218"/>
    <lineage>
        <taxon>Eukaryota</taxon>
        <taxon>Viridiplantae</taxon>
        <taxon>Streptophyta</taxon>
        <taxon>Embryophyta</taxon>
        <taxon>Bryophyta</taxon>
        <taxon>Bryophytina</taxon>
        <taxon>Bryopsida</taxon>
        <taxon>Funariidae</taxon>
        <taxon>Funariales</taxon>
        <taxon>Funariaceae</taxon>
        <taxon>Physcomitrium</taxon>
    </lineage>
</organism>
<evidence type="ECO:0000313" key="8">
    <source>
        <dbReference type="EnsemblPlants" id="Pp3c6_22250V3.1"/>
    </source>
</evidence>
<dbReference type="InterPro" id="IPR001547">
    <property type="entry name" value="Glyco_hydro_5"/>
</dbReference>
<evidence type="ECO:0000256" key="2">
    <source>
        <dbReference type="ARBA" id="ARBA00005641"/>
    </source>
</evidence>
<dbReference type="GeneID" id="112284135"/>
<dbReference type="Proteomes" id="UP000006727">
    <property type="component" value="Chromosome 6"/>
</dbReference>
<evidence type="ECO:0000259" key="6">
    <source>
        <dbReference type="Pfam" id="PF26410"/>
    </source>
</evidence>
<dbReference type="Gramene" id="Pp3c6_22250V3.2">
    <property type="protein sequence ID" value="Pp3c6_22250V3.2"/>
    <property type="gene ID" value="Pp3c6_22250"/>
</dbReference>
<comment type="similarity">
    <text evidence="2">Belongs to the glycosyl hydrolase 5 (cellulase A) family.</text>
</comment>
<name>A9U215_PHYPA</name>
<dbReference type="FunCoup" id="A9U215">
    <property type="interactions" value="193"/>
</dbReference>
<comment type="catalytic activity">
    <reaction evidence="1">
        <text>Random hydrolysis of (1-&gt;4)-beta-D-mannosidic linkages in mannans, galactomannans and glucomannans.</text>
        <dbReference type="EC" id="3.2.1.78"/>
    </reaction>
</comment>
<dbReference type="PANTHER" id="PTHR31451">
    <property type="match status" value="1"/>
</dbReference>
<dbReference type="RefSeq" id="XP_024379491.1">
    <property type="nucleotide sequence ID" value="XM_024523723.2"/>
</dbReference>
<evidence type="ECO:0000256" key="1">
    <source>
        <dbReference type="ARBA" id="ARBA00001678"/>
    </source>
</evidence>
<protein>
    <recommendedName>
        <fullName evidence="3">mannan endo-1,4-beta-mannosidase</fullName>
        <ecNumber evidence="3">3.2.1.78</ecNumber>
    </recommendedName>
</protein>
<reference evidence="8" key="3">
    <citation type="submission" date="2020-12" db="UniProtKB">
        <authorList>
            <consortium name="EnsemblPlants"/>
        </authorList>
    </citation>
    <scope>IDENTIFICATION</scope>
</reference>
<dbReference type="InterPro" id="IPR017853">
    <property type="entry name" value="GH"/>
</dbReference>
<dbReference type="EnsemblPlants" id="Pp3c6_22250V3.2">
    <property type="protein sequence ID" value="Pp3c6_22250V3.2"/>
    <property type="gene ID" value="Pp3c6_22250"/>
</dbReference>
<dbReference type="EMBL" id="ABEU02000006">
    <property type="protein sequence ID" value="PNR52953.1"/>
    <property type="molecule type" value="Genomic_DNA"/>
</dbReference>
<dbReference type="STRING" id="3218.A9U215"/>
<feature type="domain" description="Glycoside hydrolase family 5" evidence="6">
    <location>
        <begin position="10"/>
        <end position="345"/>
    </location>
</feature>
<dbReference type="FunFam" id="3.20.20.80:FF:000012">
    <property type="entry name" value="Mannan endo-1,4-beta-mannosidase 6"/>
    <property type="match status" value="1"/>
</dbReference>
<evidence type="ECO:0000256" key="5">
    <source>
        <dbReference type="ARBA" id="ARBA00023295"/>
    </source>
</evidence>
<dbReference type="Gramene" id="Pp3c6_22250V3.3">
    <property type="protein sequence ID" value="Pp3c6_22250V3.3"/>
    <property type="gene ID" value="Pp3c6_22250"/>
</dbReference>
<dbReference type="OrthoDB" id="406631at2759"/>
<dbReference type="Pfam" id="PF26410">
    <property type="entry name" value="GH5_mannosidase"/>
    <property type="match status" value="1"/>
</dbReference>
<dbReference type="InterPro" id="IPR045053">
    <property type="entry name" value="MAN-like"/>
</dbReference>
<keyword evidence="5" id="KW-0326">Glycosidase</keyword>